<name>F0X7D9_GROCL</name>
<organism evidence="4">
    <name type="scientific">Grosmannia clavigera (strain kw1407 / UAMH 11150)</name>
    <name type="common">Blue stain fungus</name>
    <name type="synonym">Graphiocladiella clavigera</name>
    <dbReference type="NCBI Taxonomy" id="655863"/>
    <lineage>
        <taxon>Eukaryota</taxon>
        <taxon>Fungi</taxon>
        <taxon>Dikarya</taxon>
        <taxon>Ascomycota</taxon>
        <taxon>Pezizomycotina</taxon>
        <taxon>Sordariomycetes</taxon>
        <taxon>Sordariomycetidae</taxon>
        <taxon>Ophiostomatales</taxon>
        <taxon>Ophiostomataceae</taxon>
        <taxon>Leptographium</taxon>
    </lineage>
</organism>
<dbReference type="InterPro" id="IPR001345">
    <property type="entry name" value="PG/BPGM_mutase_AS"/>
</dbReference>
<dbReference type="AlphaFoldDB" id="F0X7D9"/>
<evidence type="ECO:0000256" key="2">
    <source>
        <dbReference type="SAM" id="MobiDB-lite"/>
    </source>
</evidence>
<proteinExistence type="predicted"/>
<accession>F0X7D9</accession>
<dbReference type="GO" id="GO:0005829">
    <property type="term" value="C:cytosol"/>
    <property type="evidence" value="ECO:0007669"/>
    <property type="project" value="TreeGrafter"/>
</dbReference>
<dbReference type="GO" id="GO:0004331">
    <property type="term" value="F:fructose-2,6-bisphosphate 2-phosphatase activity"/>
    <property type="evidence" value="ECO:0007669"/>
    <property type="project" value="TreeGrafter"/>
</dbReference>
<dbReference type="CDD" id="cd07067">
    <property type="entry name" value="HP_PGM_like"/>
    <property type="match status" value="1"/>
</dbReference>
<dbReference type="Pfam" id="PF00300">
    <property type="entry name" value="His_Phos_1"/>
    <property type="match status" value="2"/>
</dbReference>
<evidence type="ECO:0000313" key="3">
    <source>
        <dbReference type="EMBL" id="EFX06346.1"/>
    </source>
</evidence>
<keyword evidence="4" id="KW-1185">Reference proteome</keyword>
<dbReference type="EMBL" id="GL629729">
    <property type="protein sequence ID" value="EFX06346.1"/>
    <property type="molecule type" value="Genomic_DNA"/>
</dbReference>
<feature type="region of interest" description="Disordered" evidence="2">
    <location>
        <begin position="49"/>
        <end position="68"/>
    </location>
</feature>
<dbReference type="RefSeq" id="XP_014175828.1">
    <property type="nucleotide sequence ID" value="XM_014320353.1"/>
</dbReference>
<dbReference type="GeneID" id="25980125"/>
<sequence length="271" mass="29496">MKDTLQTMRLLLVRHGESVDNVAGVYAGSRDSALTAHGVLQARRLGTYLMPSRDGDNDEDSKSEDGLRPVVTHVLSSDLQRAVRTAEAIVEAQAKKRTGDDGDEALAVVQLADLRERDFRSGEGRRIAGSGSSSAFADAETREEMRRRAERFVDGHLHPLLLVQVPTQQTVVVVSHGIFLGVLLSVLLQRFASSSLPAAPVSWSNTGYVELAVGRRQQQDVELAVTAVNNVEHLQGLRKTRGGIGSSAFDAKQQTVDSFFRPAAKRQKKEG</sequence>
<dbReference type="InParanoid" id="F0X7D9"/>
<dbReference type="GO" id="GO:0045820">
    <property type="term" value="P:negative regulation of glycolytic process"/>
    <property type="evidence" value="ECO:0007669"/>
    <property type="project" value="TreeGrafter"/>
</dbReference>
<reference evidence="3 4" key="1">
    <citation type="journal article" date="2011" name="Proc. Natl. Acad. Sci. U.S.A.">
        <title>Genome and transcriptome analyses of the mountain pine beetle-fungal symbiont Grosmannia clavigera, a lodgepole pine pathogen.</title>
        <authorList>
            <person name="DiGuistini S."/>
            <person name="Wang Y."/>
            <person name="Liao N.Y."/>
            <person name="Taylor G."/>
            <person name="Tanguay P."/>
            <person name="Feau N."/>
            <person name="Henrissat B."/>
            <person name="Chan S.K."/>
            <person name="Hesse-Orce U."/>
            <person name="Alamouti S.M."/>
            <person name="Tsui C.K.M."/>
            <person name="Docking R.T."/>
            <person name="Levasseur A."/>
            <person name="Haridas S."/>
            <person name="Robertson G."/>
            <person name="Birol I."/>
            <person name="Holt R.A."/>
            <person name="Marra M.A."/>
            <person name="Hamelin R.C."/>
            <person name="Hirst M."/>
            <person name="Jones S.J.M."/>
            <person name="Bohlmann J."/>
            <person name="Breuil C."/>
        </authorList>
    </citation>
    <scope>NUCLEOTIDE SEQUENCE [LARGE SCALE GENOMIC DNA]</scope>
    <source>
        <strain evidence="4">kw1407 / UAMH 11150</strain>
    </source>
</reference>
<dbReference type="OrthoDB" id="354304at2759"/>
<dbReference type="HOGENOM" id="CLU_033323_0_0_1"/>
<dbReference type="GO" id="GO:0043456">
    <property type="term" value="P:regulation of pentose-phosphate shunt"/>
    <property type="evidence" value="ECO:0007669"/>
    <property type="project" value="TreeGrafter"/>
</dbReference>
<dbReference type="FunCoup" id="F0X7D9">
    <property type="interactions" value="130"/>
</dbReference>
<dbReference type="Proteomes" id="UP000007796">
    <property type="component" value="Unassembled WGS sequence"/>
</dbReference>
<dbReference type="InterPro" id="IPR013078">
    <property type="entry name" value="His_Pase_superF_clade-1"/>
</dbReference>
<dbReference type="InterPro" id="IPR051695">
    <property type="entry name" value="Phosphoglycerate_Mutase"/>
</dbReference>
<evidence type="ECO:0000256" key="1">
    <source>
        <dbReference type="ARBA" id="ARBA00022801"/>
    </source>
</evidence>
<protein>
    <submittedName>
        <fullName evidence="3">Phosphoglycerate mutase family protein</fullName>
    </submittedName>
</protein>
<dbReference type="STRING" id="655863.F0X7D9"/>
<evidence type="ECO:0000313" key="4">
    <source>
        <dbReference type="Proteomes" id="UP000007796"/>
    </source>
</evidence>
<dbReference type="PANTHER" id="PTHR46517">
    <property type="entry name" value="FRUCTOSE-2,6-BISPHOSPHATASE TIGAR"/>
    <property type="match status" value="1"/>
</dbReference>
<dbReference type="SUPFAM" id="SSF53254">
    <property type="entry name" value="Phosphoglycerate mutase-like"/>
    <property type="match status" value="1"/>
</dbReference>
<dbReference type="PANTHER" id="PTHR46517:SF1">
    <property type="entry name" value="FRUCTOSE-2,6-BISPHOSPHATASE TIGAR"/>
    <property type="match status" value="1"/>
</dbReference>
<dbReference type="InterPro" id="IPR029033">
    <property type="entry name" value="His_PPase_superfam"/>
</dbReference>
<dbReference type="SMART" id="SM00855">
    <property type="entry name" value="PGAM"/>
    <property type="match status" value="1"/>
</dbReference>
<gene>
    <name evidence="3" type="ORF">CMQ_6667</name>
</gene>
<dbReference type="eggNOG" id="KOG0235">
    <property type="taxonomic scope" value="Eukaryota"/>
</dbReference>
<dbReference type="PROSITE" id="PS00175">
    <property type="entry name" value="PG_MUTASE"/>
    <property type="match status" value="1"/>
</dbReference>
<dbReference type="Gene3D" id="3.40.50.1240">
    <property type="entry name" value="Phosphoglycerate mutase-like"/>
    <property type="match status" value="1"/>
</dbReference>
<keyword evidence="1" id="KW-0378">Hydrolase</keyword>